<sequence length="100" mass="11542">MSTWGQRGVPRHKRRRILNRDHHECQLRLPGCLIDATEIDDIIPAAVSGVSRADAPDDNLQAVCHQCHAAKSEHERRTAHAAYYQRRRERRQHLKPHPGD</sequence>
<protein>
    <recommendedName>
        <fullName evidence="4">HNH endonuclease</fullName>
    </recommendedName>
</protein>
<dbReference type="Gene3D" id="1.10.30.50">
    <property type="match status" value="1"/>
</dbReference>
<reference evidence="2 3" key="1">
    <citation type="journal article" date="2019" name="Emerg. Microbes Infect.">
        <title>Comprehensive subspecies identification of 175 nontuberculous mycobacteria species based on 7547 genomic profiles.</title>
        <authorList>
            <person name="Matsumoto Y."/>
            <person name="Kinjo T."/>
            <person name="Motooka D."/>
            <person name="Nabeya D."/>
            <person name="Jung N."/>
            <person name="Uechi K."/>
            <person name="Horii T."/>
            <person name="Iida T."/>
            <person name="Fujita J."/>
            <person name="Nakamura S."/>
        </authorList>
    </citation>
    <scope>NUCLEOTIDE SEQUENCE [LARGE SCALE GENOMIC DNA]</scope>
    <source>
        <strain evidence="2 3">JCM 12688</strain>
    </source>
</reference>
<proteinExistence type="predicted"/>
<dbReference type="RefSeq" id="WP_163685843.1">
    <property type="nucleotide sequence ID" value="NZ_AP022608.1"/>
</dbReference>
<feature type="compositionally biased region" description="Basic residues" evidence="1">
    <location>
        <begin position="85"/>
        <end position="100"/>
    </location>
</feature>
<feature type="region of interest" description="Disordered" evidence="1">
    <location>
        <begin position="75"/>
        <end position="100"/>
    </location>
</feature>
<evidence type="ECO:0000313" key="3">
    <source>
        <dbReference type="Proteomes" id="UP000466187"/>
    </source>
</evidence>
<dbReference type="EMBL" id="AP022608">
    <property type="protein sequence ID" value="BBZ17084.1"/>
    <property type="molecule type" value="Genomic_DNA"/>
</dbReference>
<dbReference type="AlphaFoldDB" id="A0A7I7WHQ2"/>
<dbReference type="KEGG" id="mgad:MGAD_14190"/>
<organism evidence="2 3">
    <name type="scientific">Mycolicibacterium gadium</name>
    <name type="common">Mycobacterium gadium</name>
    <dbReference type="NCBI Taxonomy" id="1794"/>
    <lineage>
        <taxon>Bacteria</taxon>
        <taxon>Bacillati</taxon>
        <taxon>Actinomycetota</taxon>
        <taxon>Actinomycetes</taxon>
        <taxon>Mycobacteriales</taxon>
        <taxon>Mycobacteriaceae</taxon>
        <taxon>Mycolicibacterium</taxon>
    </lineage>
</organism>
<name>A0A7I7WHQ2_MYCGU</name>
<evidence type="ECO:0000256" key="1">
    <source>
        <dbReference type="SAM" id="MobiDB-lite"/>
    </source>
</evidence>
<accession>A0A7I7WHQ2</accession>
<evidence type="ECO:0000313" key="2">
    <source>
        <dbReference type="EMBL" id="BBZ17084.1"/>
    </source>
</evidence>
<gene>
    <name evidence="2" type="ORF">MGAD_14190</name>
</gene>
<evidence type="ECO:0008006" key="4">
    <source>
        <dbReference type="Google" id="ProtNLM"/>
    </source>
</evidence>
<dbReference type="Proteomes" id="UP000466187">
    <property type="component" value="Chromosome"/>
</dbReference>